<feature type="region of interest" description="Disordered" evidence="6">
    <location>
        <begin position="1072"/>
        <end position="1173"/>
    </location>
</feature>
<feature type="region of interest" description="Disordered" evidence="6">
    <location>
        <begin position="1"/>
        <end position="140"/>
    </location>
</feature>
<feature type="compositionally biased region" description="Polar residues" evidence="6">
    <location>
        <begin position="18"/>
        <end position="50"/>
    </location>
</feature>
<feature type="compositionally biased region" description="Polar residues" evidence="6">
    <location>
        <begin position="1231"/>
        <end position="1241"/>
    </location>
</feature>
<feature type="compositionally biased region" description="Basic and acidic residues" evidence="6">
    <location>
        <begin position="1072"/>
        <end position="1089"/>
    </location>
</feature>
<comment type="caution">
    <text evidence="8">The sequence shown here is derived from an EMBL/GenBank/DDBJ whole genome shotgun (WGS) entry which is preliminary data.</text>
</comment>
<evidence type="ECO:0000256" key="1">
    <source>
        <dbReference type="ARBA" id="ARBA00022723"/>
    </source>
</evidence>
<feature type="compositionally biased region" description="Polar residues" evidence="6">
    <location>
        <begin position="254"/>
        <end position="269"/>
    </location>
</feature>
<feature type="region of interest" description="Disordered" evidence="6">
    <location>
        <begin position="1652"/>
        <end position="1791"/>
    </location>
</feature>
<feature type="compositionally biased region" description="Polar residues" evidence="6">
    <location>
        <begin position="1673"/>
        <end position="1683"/>
    </location>
</feature>
<evidence type="ECO:0000256" key="6">
    <source>
        <dbReference type="SAM" id="MobiDB-lite"/>
    </source>
</evidence>
<evidence type="ECO:0000256" key="4">
    <source>
        <dbReference type="ARBA" id="ARBA00023163"/>
    </source>
</evidence>
<feature type="compositionally biased region" description="Basic and acidic residues" evidence="6">
    <location>
        <begin position="1207"/>
        <end position="1216"/>
    </location>
</feature>
<dbReference type="InterPro" id="IPR001138">
    <property type="entry name" value="Zn2Cys6_DnaBD"/>
</dbReference>
<accession>A0A8X7MSF2</accession>
<dbReference type="Proteomes" id="UP000077684">
    <property type="component" value="Unassembled WGS sequence"/>
</dbReference>
<name>A0A8X7MSF2_9BASI</name>
<dbReference type="Pfam" id="PF00172">
    <property type="entry name" value="Zn_clus"/>
    <property type="match status" value="1"/>
</dbReference>
<feature type="compositionally biased region" description="Low complexity" evidence="6">
    <location>
        <begin position="604"/>
        <end position="616"/>
    </location>
</feature>
<proteinExistence type="predicted"/>
<feature type="region of interest" description="Disordered" evidence="6">
    <location>
        <begin position="760"/>
        <end position="800"/>
    </location>
</feature>
<feature type="compositionally biased region" description="Polar residues" evidence="6">
    <location>
        <begin position="1775"/>
        <end position="1791"/>
    </location>
</feature>
<evidence type="ECO:0000256" key="2">
    <source>
        <dbReference type="ARBA" id="ARBA00023015"/>
    </source>
</evidence>
<feature type="region of interest" description="Disordered" evidence="6">
    <location>
        <begin position="231"/>
        <end position="269"/>
    </location>
</feature>
<dbReference type="EMBL" id="LWDE02000448">
    <property type="protein sequence ID" value="KAE8247605.1"/>
    <property type="molecule type" value="Genomic_DNA"/>
</dbReference>
<feature type="compositionally biased region" description="Low complexity" evidence="6">
    <location>
        <begin position="1737"/>
        <end position="1752"/>
    </location>
</feature>
<feature type="compositionally biased region" description="Low complexity" evidence="6">
    <location>
        <begin position="1117"/>
        <end position="1138"/>
    </location>
</feature>
<keyword evidence="2" id="KW-0805">Transcription regulation</keyword>
<evidence type="ECO:0000313" key="9">
    <source>
        <dbReference type="Proteomes" id="UP000077684"/>
    </source>
</evidence>
<feature type="compositionally biased region" description="Low complexity" evidence="6">
    <location>
        <begin position="1717"/>
        <end position="1729"/>
    </location>
</feature>
<sequence length="1854" mass="195307">MQPQPQHQHQGAHGPMASSQPSGSLPPQDQNSGVPSSAAHNSGILHSQLSWGPRPGIHQQMRPAGHGYQQHQHGQNQAPIGLYPSAPSGMAGNQPMSGHSHSHLQHQHAPQYAMQNSHGAGGLHGVPQATGGGPPMSIGNAGHNIFDSNWSTMPNLHNARDFAMNFQSSTGAWQPSLAGHASAGVDLQASGCLHTAAAQNAPAGNSLSNNMPAHSSMGVSSSYALTRQHGHAIPHPNLMPHPIPSPHISSTPTLSGSFSHMPNTPMSTVPNAGVFSPVEPQNAGGPGDSAYMGAFMGGGGGGSSSVGLRRPSIQDNAMHSGGNPSMDAGNRHAMQPTGMTFASMSTPSSSSGDGITSLRAALSTPAFAPPSANNNSMMSEADMMPNYLASSSDNMGRDSHMFTSPGDAFGALRPLSSRSDSTAALAPFNSSLLSNGGGGGGGGGGNGLITTSQLAGSQLSMTDPFHAVSLELWRQLGHTSGQTYGTLGVSGREHGGAMILEDENLNGTSGGSGGGGGSRNSGMMGFHSGVDHEGFDSAMSGQPNGGMSEFGGVGAESLVLSQMQKAGTSATYNFHPGMAPPLTRNTDTNPNYGSGNGRRSGPGTAAAATSAAYQDEGQGEDEVEDDDMLASDEEGDEDDDEDGQPVDPAAKAARMRAKNSQLHRRQGVTCDQCRSKHLRCDLSDRKFKAFEATLQQSLQLSNMSESTSQSRQEAAMALQADDEAKLDAAAAAKAATSGTAVVLNNPIRCTRCEKRGMVCTKSYNPPSKRNPRPSRTGKRIEQARQLHGTRPLGESAEQPLTRRELALETIYNTLAGEGNLSESHSTDSRLHNRILASSTNIRLLTTFFAVFHIQMPVIDFDNFCYRFNVANGDPRKMAIMANGGDEEEGLPSAIPRHRNLLRSESDDPRDSTISTAGTVEALMAAMHLCAALYTDMPLVQPLNSKKLFRSTSNRLIRPMPNRAVGSNPENVNSFILPHPKGSKEDQATEQVIEAAAAEAAGKQSSKRLKRKQGVACDSCRLRRVRCDLTERPKGASCTRCEDKKINCTAEYIESIRAKGKTVVLDVVHAKAEAAQKSRAKGREVSKERNPAVPDGTAVVNADGSEVASDGGTKDAEASTGPSASTSASASASTSRDAAVVLADPSVAVAKQEEEDEDEGEEEYESDDEGGWERAQERWIRSGANTKEFGQLVLSDPSAGSSSSAKRAMKDGDRAAGDDDDEEGGGGGAKPVQQTQRSTSSDVDMGAWGRVSPQVPDTMDLVHQNDMLQWGRARQGFFRKLKDRAVELVYRHDLLHRPSAEAIQTLLILCHILYAVDPVQVKLFASVALKHIQALNLQTRHEVYEQDQEAVEHLFEDMQASRVYLTSWTRDGIMSGMYRMEPHFPEERTIQVKGGQRPPFDPSDQLKTAAIGGPQPGQAVGASGVKELSGPMGLTFSIMAMTQIGALSRFVAKHIDRTEGVPAGASATDRFPLLPTAGDMKKLARACNAVWQGTDALLQFFDKCAARSREDMDRLKPFQPLAWIASLKMCGAMLNLAVYRVLSERFGVNTAYMAAITRQMQMMSNGGATTSASAAAGAPVNPKIRPLSEEDFEQAKVLRSLYEKGRIRAMIRSRRTAHLAAFLLRKNVFQFGGVVMRQFFAVSQFLARMPVEDSSASGEGGAEGEEGGEPPAGTITTLENTPNASSRGDESRTGSGSSSEGGKSAGLSPSASTTSSHVGGSASVPPAAAGAGTGTGTGTPATGSSSAAPTPASNPMGMRGAPASPSASSPSVSSSLTRPRTESSFSGRTTASVEGEGHVPWYVGAKELGPFDTAAKKREVGWCLEAMAQCGYAWPDMDLKIASVEAIMRAEGLLP</sequence>
<keyword evidence="3" id="KW-0238">DNA-binding</keyword>
<dbReference type="SUPFAM" id="SSF57701">
    <property type="entry name" value="Zn2/Cys6 DNA-binding domain"/>
    <property type="match status" value="1"/>
</dbReference>
<evidence type="ECO:0000256" key="3">
    <source>
        <dbReference type="ARBA" id="ARBA00023125"/>
    </source>
</evidence>
<feature type="compositionally biased region" description="Low complexity" evidence="6">
    <location>
        <begin position="65"/>
        <end position="77"/>
    </location>
</feature>
<feature type="compositionally biased region" description="Low complexity" evidence="6">
    <location>
        <begin position="1194"/>
        <end position="1203"/>
    </location>
</feature>
<feature type="compositionally biased region" description="Basic residues" evidence="6">
    <location>
        <begin position="653"/>
        <end position="664"/>
    </location>
</feature>
<protein>
    <recommendedName>
        <fullName evidence="7">Zn(2)-C6 fungal-type domain-containing protein</fullName>
    </recommendedName>
</protein>
<dbReference type="Gene3D" id="4.10.240.10">
    <property type="entry name" value="Zn(2)-C6 fungal-type DNA-binding domain"/>
    <property type="match status" value="2"/>
</dbReference>
<dbReference type="InterPro" id="IPR036864">
    <property type="entry name" value="Zn2-C6_fun-type_DNA-bd_sf"/>
</dbReference>
<feature type="compositionally biased region" description="Low complexity" evidence="6">
    <location>
        <begin position="343"/>
        <end position="356"/>
    </location>
</feature>
<dbReference type="PANTHER" id="PTHR31668:SF26">
    <property type="entry name" value="GLUCOSE TRANSPORT TRANSCRIPTION REGULATOR RGT1-RELATED"/>
    <property type="match status" value="1"/>
</dbReference>
<dbReference type="PANTHER" id="PTHR31668">
    <property type="entry name" value="GLUCOSE TRANSPORT TRANSCRIPTION REGULATOR RGT1-RELATED-RELATED"/>
    <property type="match status" value="1"/>
</dbReference>
<dbReference type="CDD" id="cd00067">
    <property type="entry name" value="GAL4"/>
    <property type="match status" value="1"/>
</dbReference>
<evidence type="ECO:0000256" key="5">
    <source>
        <dbReference type="ARBA" id="ARBA00023242"/>
    </source>
</evidence>
<gene>
    <name evidence="8" type="ORF">A4X06_0g4326</name>
</gene>
<feature type="compositionally biased region" description="Low complexity" evidence="6">
    <location>
        <begin position="1"/>
        <end position="17"/>
    </location>
</feature>
<dbReference type="SMART" id="SM00066">
    <property type="entry name" value="GAL4"/>
    <property type="match status" value="2"/>
</dbReference>
<reference evidence="8" key="2">
    <citation type="journal article" date="2019" name="IMA Fungus">
        <title>Genome sequencing and comparison of five Tilletia species to identify candidate genes for the detection of regulated species infecting wheat.</title>
        <authorList>
            <person name="Nguyen H.D.T."/>
            <person name="Sultana T."/>
            <person name="Kesanakurti P."/>
            <person name="Hambleton S."/>
        </authorList>
    </citation>
    <scope>NUCLEOTIDE SEQUENCE</scope>
    <source>
        <strain evidence="8">DAOMC 236426</strain>
    </source>
</reference>
<feature type="compositionally biased region" description="Gly residues" evidence="6">
    <location>
        <begin position="119"/>
        <end position="134"/>
    </location>
</feature>
<dbReference type="PROSITE" id="PS00463">
    <property type="entry name" value="ZN2_CY6_FUNGAL_1"/>
    <property type="match status" value="1"/>
</dbReference>
<feature type="compositionally biased region" description="Acidic residues" evidence="6">
    <location>
        <begin position="1152"/>
        <end position="1169"/>
    </location>
</feature>
<dbReference type="GO" id="GO:0008270">
    <property type="term" value="F:zinc ion binding"/>
    <property type="evidence" value="ECO:0007669"/>
    <property type="project" value="InterPro"/>
</dbReference>
<feature type="compositionally biased region" description="Low complexity" evidence="6">
    <location>
        <begin position="1692"/>
        <end position="1707"/>
    </location>
</feature>
<keyword evidence="1" id="KW-0479">Metal-binding</keyword>
<organism evidence="8 9">
    <name type="scientific">Tilletia controversa</name>
    <name type="common">dwarf bunt fungus</name>
    <dbReference type="NCBI Taxonomy" id="13291"/>
    <lineage>
        <taxon>Eukaryota</taxon>
        <taxon>Fungi</taxon>
        <taxon>Dikarya</taxon>
        <taxon>Basidiomycota</taxon>
        <taxon>Ustilaginomycotina</taxon>
        <taxon>Exobasidiomycetes</taxon>
        <taxon>Tilletiales</taxon>
        <taxon>Tilletiaceae</taxon>
        <taxon>Tilletia</taxon>
    </lineage>
</organism>
<dbReference type="InterPro" id="IPR050797">
    <property type="entry name" value="Carb_Metab_Trans_Reg"/>
</dbReference>
<dbReference type="GO" id="GO:0003677">
    <property type="term" value="F:DNA binding"/>
    <property type="evidence" value="ECO:0007669"/>
    <property type="project" value="UniProtKB-KW"/>
</dbReference>
<feature type="region of interest" description="Disordered" evidence="6">
    <location>
        <begin position="314"/>
        <end position="356"/>
    </location>
</feature>
<reference evidence="8" key="1">
    <citation type="submission" date="2016-04" db="EMBL/GenBank/DDBJ databases">
        <authorList>
            <person name="Nguyen H.D."/>
            <person name="Samba Siva P."/>
            <person name="Cullis J."/>
            <person name="Levesque C.A."/>
            <person name="Hambleton S."/>
        </authorList>
    </citation>
    <scope>NUCLEOTIDE SEQUENCE</scope>
    <source>
        <strain evidence="8">DAOMC 236426</strain>
    </source>
</reference>
<feature type="region of interest" description="Disordered" evidence="6">
    <location>
        <begin position="571"/>
        <end position="664"/>
    </location>
</feature>
<dbReference type="PROSITE" id="PS50048">
    <property type="entry name" value="ZN2_CY6_FUNGAL_2"/>
    <property type="match status" value="1"/>
</dbReference>
<evidence type="ECO:0000313" key="8">
    <source>
        <dbReference type="EMBL" id="KAE8247605.1"/>
    </source>
</evidence>
<feature type="compositionally biased region" description="Polar residues" evidence="6">
    <location>
        <begin position="583"/>
        <end position="593"/>
    </location>
</feature>
<feature type="compositionally biased region" description="Acidic residues" evidence="6">
    <location>
        <begin position="617"/>
        <end position="644"/>
    </location>
</feature>
<feature type="compositionally biased region" description="Low complexity" evidence="6">
    <location>
        <begin position="1760"/>
        <end position="1774"/>
    </location>
</feature>
<keyword evidence="4" id="KW-0804">Transcription</keyword>
<dbReference type="GO" id="GO:0000981">
    <property type="term" value="F:DNA-binding transcription factor activity, RNA polymerase II-specific"/>
    <property type="evidence" value="ECO:0007669"/>
    <property type="project" value="InterPro"/>
</dbReference>
<keyword evidence="5" id="KW-0539">Nucleus</keyword>
<evidence type="ECO:0000259" key="7">
    <source>
        <dbReference type="PROSITE" id="PS50048"/>
    </source>
</evidence>
<feature type="region of interest" description="Disordered" evidence="6">
    <location>
        <begin position="1193"/>
        <end position="1247"/>
    </location>
</feature>
<keyword evidence="9" id="KW-1185">Reference proteome</keyword>
<feature type="domain" description="Zn(2)-C6 fungal-type" evidence="7">
    <location>
        <begin position="1015"/>
        <end position="1049"/>
    </location>
</feature>